<reference evidence="1" key="1">
    <citation type="submission" date="2009-10" db="EMBL/GenBank/DDBJ databases">
        <title>Diversity of trophic interactions inside an arsenic-rich microbial ecosystem.</title>
        <authorList>
            <person name="Bertin P.N."/>
            <person name="Heinrich-Salmeron A."/>
            <person name="Pelletier E."/>
            <person name="Goulhen-Chollet F."/>
            <person name="Arsene-Ploetze F."/>
            <person name="Gallien S."/>
            <person name="Calteau A."/>
            <person name="Vallenet D."/>
            <person name="Casiot C."/>
            <person name="Chane-Woon-Ming B."/>
            <person name="Giloteaux L."/>
            <person name="Barakat M."/>
            <person name="Bonnefoy V."/>
            <person name="Bruneel O."/>
            <person name="Chandler M."/>
            <person name="Cleiss J."/>
            <person name="Duran R."/>
            <person name="Elbaz-Poulichet F."/>
            <person name="Fonknechten N."/>
            <person name="Lauga B."/>
            <person name="Mornico D."/>
            <person name="Ortet P."/>
            <person name="Schaeffer C."/>
            <person name="Siguier P."/>
            <person name="Alexander Thil Smith A."/>
            <person name="Van Dorsselaer A."/>
            <person name="Weissenbach J."/>
            <person name="Medigue C."/>
            <person name="Le Paslier D."/>
        </authorList>
    </citation>
    <scope>NUCLEOTIDE SEQUENCE</scope>
</reference>
<evidence type="ECO:0000313" key="1">
    <source>
        <dbReference type="EMBL" id="CBI07383.1"/>
    </source>
</evidence>
<organism evidence="1">
    <name type="scientific">mine drainage metagenome</name>
    <dbReference type="NCBI Taxonomy" id="410659"/>
    <lineage>
        <taxon>unclassified sequences</taxon>
        <taxon>metagenomes</taxon>
        <taxon>ecological metagenomes</taxon>
    </lineage>
</organism>
<sequence length="238" mass="27999">MDDRLVGAEEQAKLDSIVLRLAERGRVSEASARRLVQDLFLREEITDRYVRIEVGYVALGLSTFHPGDPIAIQETIDRMREMGDQSPDSQPKPRIPTEEELRRLNDERREMRFLSMPVPGRPDHYRWLATIIEDESPEILRVWNRYCCSASSLARYQGMLLEEEPDPYRIDEEEEEPKGKPWPKESVREFIRGTMADMVKAKRDWNRERRRYWPIQVVVDNTVKNAVNEEEQESPKKG</sequence>
<proteinExistence type="predicted"/>
<dbReference type="EMBL" id="CABQ01000087">
    <property type="protein sequence ID" value="CBI07383.1"/>
    <property type="molecule type" value="Genomic_DNA"/>
</dbReference>
<accession>E6QJG7</accession>
<name>E6QJG7_9ZZZZ</name>
<protein>
    <submittedName>
        <fullName evidence="1">Uncharacterized protein</fullName>
    </submittedName>
</protein>
<comment type="caution">
    <text evidence="1">The sequence shown here is derived from an EMBL/GenBank/DDBJ whole genome shotgun (WGS) entry which is preliminary data.</text>
</comment>
<gene>
    <name evidence="1" type="ORF">CARN6_0715</name>
</gene>
<dbReference type="AlphaFoldDB" id="E6QJG7"/>